<evidence type="ECO:0000256" key="1">
    <source>
        <dbReference type="ARBA" id="ARBA00010617"/>
    </source>
</evidence>
<dbReference type="GO" id="GO:0004497">
    <property type="term" value="F:monooxygenase activity"/>
    <property type="evidence" value="ECO:0007669"/>
    <property type="project" value="UniProtKB-KW"/>
</dbReference>
<dbReference type="Proteomes" id="UP000288716">
    <property type="component" value="Unassembled WGS sequence"/>
</dbReference>
<proteinExistence type="inferred from homology"/>
<dbReference type="GO" id="GO:0020037">
    <property type="term" value="F:heme binding"/>
    <property type="evidence" value="ECO:0007669"/>
    <property type="project" value="InterPro"/>
</dbReference>
<dbReference type="VEuPathDB" id="VectorBase:LDEU012938"/>
<dbReference type="SUPFAM" id="SSF48264">
    <property type="entry name" value="Cytochrome P450"/>
    <property type="match status" value="1"/>
</dbReference>
<dbReference type="InterPro" id="IPR001128">
    <property type="entry name" value="Cyt_P450"/>
</dbReference>
<evidence type="ECO:0000256" key="2">
    <source>
        <dbReference type="ARBA" id="ARBA00023033"/>
    </source>
</evidence>
<dbReference type="Pfam" id="PF00067">
    <property type="entry name" value="p450"/>
    <property type="match status" value="1"/>
</dbReference>
<dbReference type="InterPro" id="IPR036396">
    <property type="entry name" value="Cyt_P450_sf"/>
</dbReference>
<dbReference type="OrthoDB" id="6507093at2759"/>
<gene>
    <name evidence="3" type="ORF">B4U80_14505</name>
</gene>
<sequence>MTEGEEWDIHSKFALGHLSKLGMGKTEFEVTMHNIFEDIEKHIDNLNGKPYDYTLLLAEYTINVITSLLCSKCYTHDDPIFVKLEKMFRTIFSILGYMNMHLTGNIFKYYVKLTSDYDKIASDSYKEFRNYAETL</sequence>
<accession>A0A443RUS5</accession>
<keyword evidence="2" id="KW-0560">Oxidoreductase</keyword>
<organism evidence="3 4">
    <name type="scientific">Leptotrombidium deliense</name>
    <dbReference type="NCBI Taxonomy" id="299467"/>
    <lineage>
        <taxon>Eukaryota</taxon>
        <taxon>Metazoa</taxon>
        <taxon>Ecdysozoa</taxon>
        <taxon>Arthropoda</taxon>
        <taxon>Chelicerata</taxon>
        <taxon>Arachnida</taxon>
        <taxon>Acari</taxon>
        <taxon>Acariformes</taxon>
        <taxon>Trombidiformes</taxon>
        <taxon>Prostigmata</taxon>
        <taxon>Anystina</taxon>
        <taxon>Parasitengona</taxon>
        <taxon>Trombiculoidea</taxon>
        <taxon>Trombiculidae</taxon>
        <taxon>Leptotrombidium</taxon>
    </lineage>
</organism>
<keyword evidence="4" id="KW-1185">Reference proteome</keyword>
<dbReference type="EMBL" id="NCKV01030145">
    <property type="protein sequence ID" value="RWS19102.1"/>
    <property type="molecule type" value="Genomic_DNA"/>
</dbReference>
<evidence type="ECO:0000313" key="4">
    <source>
        <dbReference type="Proteomes" id="UP000288716"/>
    </source>
</evidence>
<dbReference type="AlphaFoldDB" id="A0A443RUS5"/>
<evidence type="ECO:0000313" key="3">
    <source>
        <dbReference type="EMBL" id="RWS19102.1"/>
    </source>
</evidence>
<comment type="caution">
    <text evidence="3">The sequence shown here is derived from an EMBL/GenBank/DDBJ whole genome shotgun (WGS) entry which is preliminary data.</text>
</comment>
<name>A0A443RUS5_9ACAR</name>
<reference evidence="3 4" key="1">
    <citation type="journal article" date="2018" name="Gigascience">
        <title>Genomes of trombidid mites reveal novel predicted allergens and laterally-transferred genes associated with secondary metabolism.</title>
        <authorList>
            <person name="Dong X."/>
            <person name="Chaisiri K."/>
            <person name="Xia D."/>
            <person name="Armstrong S.D."/>
            <person name="Fang Y."/>
            <person name="Donnelly M.J."/>
            <person name="Kadowaki T."/>
            <person name="McGarry J.W."/>
            <person name="Darby A.C."/>
            <person name="Makepeace B.L."/>
        </authorList>
    </citation>
    <scope>NUCLEOTIDE SEQUENCE [LARGE SCALE GENOMIC DNA]</scope>
    <source>
        <strain evidence="3">UoL-UT</strain>
    </source>
</reference>
<dbReference type="GO" id="GO:0005506">
    <property type="term" value="F:iron ion binding"/>
    <property type="evidence" value="ECO:0007669"/>
    <property type="project" value="InterPro"/>
</dbReference>
<dbReference type="GO" id="GO:0016705">
    <property type="term" value="F:oxidoreductase activity, acting on paired donors, with incorporation or reduction of molecular oxygen"/>
    <property type="evidence" value="ECO:0007669"/>
    <property type="project" value="InterPro"/>
</dbReference>
<protein>
    <submittedName>
        <fullName evidence="3">Cytochrome P450 2D4-like protein</fullName>
    </submittedName>
</protein>
<dbReference type="Gene3D" id="1.10.630.10">
    <property type="entry name" value="Cytochrome P450"/>
    <property type="match status" value="1"/>
</dbReference>
<keyword evidence="2" id="KW-0503">Monooxygenase</keyword>
<feature type="non-terminal residue" evidence="3">
    <location>
        <position position="135"/>
    </location>
</feature>
<comment type="similarity">
    <text evidence="1">Belongs to the cytochrome P450 family.</text>
</comment>